<dbReference type="STRING" id="1801743.A2824_03280"/>
<dbReference type="InterPro" id="IPR052018">
    <property type="entry name" value="PHP_domain"/>
</dbReference>
<organism evidence="2 3">
    <name type="scientific">Candidatus Nomurabacteria bacterium RIFCSPHIGHO2_01_FULL_42_16</name>
    <dbReference type="NCBI Taxonomy" id="1801743"/>
    <lineage>
        <taxon>Bacteria</taxon>
        <taxon>Candidatus Nomuraibacteriota</taxon>
    </lineage>
</organism>
<dbReference type="PANTHER" id="PTHR42924">
    <property type="entry name" value="EXONUCLEASE"/>
    <property type="match status" value="1"/>
</dbReference>
<dbReference type="Gene3D" id="3.20.20.140">
    <property type="entry name" value="Metal-dependent hydrolases"/>
    <property type="match status" value="1"/>
</dbReference>
<feature type="domain" description="Polymerase/histidinol phosphatase N-terminal" evidence="1">
    <location>
        <begin position="4"/>
        <end position="70"/>
    </location>
</feature>
<evidence type="ECO:0000313" key="3">
    <source>
        <dbReference type="Proteomes" id="UP000178059"/>
    </source>
</evidence>
<dbReference type="Pfam" id="PF02811">
    <property type="entry name" value="PHP"/>
    <property type="match status" value="1"/>
</dbReference>
<dbReference type="CDD" id="cd07438">
    <property type="entry name" value="PHP_HisPPase_AMP"/>
    <property type="match status" value="1"/>
</dbReference>
<dbReference type="AlphaFoldDB" id="A0A1F6VIP6"/>
<dbReference type="SUPFAM" id="SSF89550">
    <property type="entry name" value="PHP domain-like"/>
    <property type="match status" value="1"/>
</dbReference>
<protein>
    <recommendedName>
        <fullName evidence="1">Polymerase/histidinol phosphatase N-terminal domain-containing protein</fullName>
    </recommendedName>
</protein>
<accession>A0A1F6VIP6</accession>
<dbReference type="GO" id="GO:0004534">
    <property type="term" value="F:5'-3' RNA exonuclease activity"/>
    <property type="evidence" value="ECO:0007669"/>
    <property type="project" value="TreeGrafter"/>
</dbReference>
<dbReference type="InterPro" id="IPR004013">
    <property type="entry name" value="PHP_dom"/>
</dbReference>
<dbReference type="EMBL" id="MFTT01000025">
    <property type="protein sequence ID" value="OGI69446.1"/>
    <property type="molecule type" value="Genomic_DNA"/>
</dbReference>
<reference evidence="2 3" key="1">
    <citation type="journal article" date="2016" name="Nat. Commun.">
        <title>Thousands of microbial genomes shed light on interconnected biogeochemical processes in an aquifer system.</title>
        <authorList>
            <person name="Anantharaman K."/>
            <person name="Brown C.T."/>
            <person name="Hug L.A."/>
            <person name="Sharon I."/>
            <person name="Castelle C.J."/>
            <person name="Probst A.J."/>
            <person name="Thomas B.C."/>
            <person name="Singh A."/>
            <person name="Wilkins M.J."/>
            <person name="Karaoz U."/>
            <person name="Brodie E.L."/>
            <person name="Williams K.H."/>
            <person name="Hubbard S.S."/>
            <person name="Banfield J.F."/>
        </authorList>
    </citation>
    <scope>NUCLEOTIDE SEQUENCE [LARGE SCALE GENOMIC DNA]</scope>
</reference>
<dbReference type="PANTHER" id="PTHR42924:SF3">
    <property type="entry name" value="POLYMERASE_HISTIDINOL PHOSPHATASE N-TERMINAL DOMAIN-CONTAINING PROTEIN"/>
    <property type="match status" value="1"/>
</dbReference>
<dbReference type="GO" id="GO:0035312">
    <property type="term" value="F:5'-3' DNA exonuclease activity"/>
    <property type="evidence" value="ECO:0007669"/>
    <property type="project" value="TreeGrafter"/>
</dbReference>
<gene>
    <name evidence="2" type="ORF">A2824_03280</name>
</gene>
<evidence type="ECO:0000313" key="2">
    <source>
        <dbReference type="EMBL" id="OGI69446.1"/>
    </source>
</evidence>
<dbReference type="Proteomes" id="UP000178059">
    <property type="component" value="Unassembled WGS sequence"/>
</dbReference>
<proteinExistence type="predicted"/>
<name>A0A1F6VIP6_9BACT</name>
<sequence>MKKIDLHNHSNYSDGESSFQELLDLAIEKKISFFSITDHNYISPEQDKFRALAEKKGIFFIQGIEVSCIDKETGQSLHILGYSNSFKIEKINEALDHIIQGYNNRAKKIIGKLNKKYGADFNFEKIKNETLAVYVSRNHLIKKLSEFLGNKLSQKELLQEVFIEEDNSWMPDSFEAIKIIHKYRGIAVLAHPGNIIKKDRFEELIAKLVKNGLKGIEVYYPKHNEVVVEILKNTSNKFNLIQTGGSDWHGQSFSKKEIGIDAPDEIYSKLQEIFKK</sequence>
<evidence type="ECO:0000259" key="1">
    <source>
        <dbReference type="SMART" id="SM00481"/>
    </source>
</evidence>
<dbReference type="InterPro" id="IPR016195">
    <property type="entry name" value="Pol/histidinol_Pase-like"/>
</dbReference>
<comment type="caution">
    <text evidence="2">The sequence shown here is derived from an EMBL/GenBank/DDBJ whole genome shotgun (WGS) entry which is preliminary data.</text>
</comment>
<dbReference type="InterPro" id="IPR003141">
    <property type="entry name" value="Pol/His_phosphatase_N"/>
</dbReference>
<dbReference type="SMART" id="SM00481">
    <property type="entry name" value="POLIIIAc"/>
    <property type="match status" value="1"/>
</dbReference>
<dbReference type="Gene3D" id="1.10.150.650">
    <property type="match status" value="1"/>
</dbReference>